<keyword evidence="4 7" id="KW-1133">Transmembrane helix</keyword>
<reference evidence="8" key="2">
    <citation type="submission" date="2021-08" db="EMBL/GenBank/DDBJ databases">
        <authorList>
            <person name="Tani A."/>
            <person name="Ola A."/>
            <person name="Ogura Y."/>
            <person name="Katsura K."/>
            <person name="Hayashi T."/>
        </authorList>
    </citation>
    <scope>NUCLEOTIDE SEQUENCE</scope>
    <source>
        <strain evidence="8">DSM 17168</strain>
    </source>
</reference>
<comment type="caution">
    <text evidence="8">The sequence shown here is derived from an EMBL/GenBank/DDBJ whole genome shotgun (WGS) entry which is preliminary data.</text>
</comment>
<comment type="subcellular location">
    <subcellularLocation>
        <location evidence="1">Cell membrane</location>
        <topology evidence="1">Multi-pass membrane protein</topology>
    </subcellularLocation>
</comment>
<feature type="transmembrane region" description="Helical" evidence="7">
    <location>
        <begin position="282"/>
        <end position="301"/>
    </location>
</feature>
<feature type="transmembrane region" description="Helical" evidence="7">
    <location>
        <begin position="414"/>
        <end position="434"/>
    </location>
</feature>
<organism evidence="8 9">
    <name type="scientific">Methylobacterium isbiliense</name>
    <dbReference type="NCBI Taxonomy" id="315478"/>
    <lineage>
        <taxon>Bacteria</taxon>
        <taxon>Pseudomonadati</taxon>
        <taxon>Pseudomonadota</taxon>
        <taxon>Alphaproteobacteria</taxon>
        <taxon>Hyphomicrobiales</taxon>
        <taxon>Methylobacteriaceae</taxon>
        <taxon>Methylobacterium</taxon>
    </lineage>
</organism>
<dbReference type="InterPro" id="IPR051327">
    <property type="entry name" value="MATE_MepA_subfamily"/>
</dbReference>
<evidence type="ECO:0000256" key="7">
    <source>
        <dbReference type="SAM" id="Phobius"/>
    </source>
</evidence>
<feature type="compositionally biased region" description="Basic and acidic residues" evidence="6">
    <location>
        <begin position="548"/>
        <end position="569"/>
    </location>
</feature>
<dbReference type="Proteomes" id="UP001055153">
    <property type="component" value="Unassembled WGS sequence"/>
</dbReference>
<evidence type="ECO:0000313" key="9">
    <source>
        <dbReference type="Proteomes" id="UP001055153"/>
    </source>
</evidence>
<feature type="transmembrane region" description="Helical" evidence="7">
    <location>
        <begin position="313"/>
        <end position="332"/>
    </location>
</feature>
<feature type="transmembrane region" description="Helical" evidence="7">
    <location>
        <begin position="50"/>
        <end position="83"/>
    </location>
</feature>
<protein>
    <recommendedName>
        <fullName evidence="10">Multidrug resistance protein NorM</fullName>
    </recommendedName>
</protein>
<evidence type="ECO:0000256" key="6">
    <source>
        <dbReference type="SAM" id="MobiDB-lite"/>
    </source>
</evidence>
<sequence>MHEAPAAFVTGSTLRHVVVMGATGSVGLMAIFAVDLLSLLYVSWLGDPNLTAAVGFATIVQVFAIAINIGMMIAVGALVARALGAGDREAARRIAASAMVLTVVAALAVTGLLLPVLDPVLALIGAAPETVPVARRFLHITLPSIAAMALGMGFSGVLRAVADARRAMIVTVGGALVTALLDPLLIFGLGLGLDGAAWSVVAARLAFAGVGWHGAVVVHRMVARPRPADLRADAPEVLRIALPAVATNLAPPVASAFLAHVVAGFGTAAIAANAVIERLIPVAFGGLFALSGAIGPILGQNWGAGRFDRMRRVLRDAALVTGVYVVAVWLALVLGRTAIVEAFALSGEAARLVAFFCLVAGAAWFFNGLLFLANASFNNLGFPLLSTAFNWGRATLGTMPFALAGAWAGGPEGVLVAIALGSALFGTAALVAAFRVVGILEGRAGASVPAAASAGESAFQAPAVPGHDPHHPMRGSPPGLEASSTRQVQGRVVPPREREGADHLGAREAEILQHPVVEVGQAVGGAAVLPQTDGLHRDPAGRATGPQDQRENTEGSKADPHRDLQRRPSEGAAAPPS</sequence>
<evidence type="ECO:0000256" key="3">
    <source>
        <dbReference type="ARBA" id="ARBA00022692"/>
    </source>
</evidence>
<evidence type="ECO:0000256" key="2">
    <source>
        <dbReference type="ARBA" id="ARBA00022475"/>
    </source>
</evidence>
<dbReference type="EMBL" id="BPQQ01000023">
    <property type="protein sequence ID" value="GJE00370.1"/>
    <property type="molecule type" value="Genomic_DNA"/>
</dbReference>
<accession>A0ABQ4SD19</accession>
<feature type="region of interest" description="Disordered" evidence="6">
    <location>
        <begin position="460"/>
        <end position="500"/>
    </location>
</feature>
<dbReference type="InterPro" id="IPR002528">
    <property type="entry name" value="MATE_fam"/>
</dbReference>
<feature type="transmembrane region" description="Helical" evidence="7">
    <location>
        <begin position="196"/>
        <end position="218"/>
    </location>
</feature>
<evidence type="ECO:0000256" key="1">
    <source>
        <dbReference type="ARBA" id="ARBA00004651"/>
    </source>
</evidence>
<evidence type="ECO:0000313" key="8">
    <source>
        <dbReference type="EMBL" id="GJE00370.1"/>
    </source>
</evidence>
<evidence type="ECO:0000256" key="4">
    <source>
        <dbReference type="ARBA" id="ARBA00022989"/>
    </source>
</evidence>
<keyword evidence="2" id="KW-1003">Cell membrane</keyword>
<feature type="transmembrane region" description="Helical" evidence="7">
    <location>
        <begin position="168"/>
        <end position="190"/>
    </location>
</feature>
<proteinExistence type="predicted"/>
<feature type="transmembrane region" description="Helical" evidence="7">
    <location>
        <begin position="137"/>
        <end position="161"/>
    </location>
</feature>
<feature type="region of interest" description="Disordered" evidence="6">
    <location>
        <begin position="529"/>
        <end position="577"/>
    </location>
</feature>
<evidence type="ECO:0000256" key="5">
    <source>
        <dbReference type="ARBA" id="ARBA00023136"/>
    </source>
</evidence>
<feature type="transmembrane region" description="Helical" evidence="7">
    <location>
        <begin position="384"/>
        <end position="408"/>
    </location>
</feature>
<feature type="transmembrane region" description="Helical" evidence="7">
    <location>
        <begin position="17"/>
        <end position="44"/>
    </location>
</feature>
<name>A0ABQ4SD19_9HYPH</name>
<gene>
    <name evidence="8" type="ORF">GMJLKIPL_2291</name>
</gene>
<feature type="transmembrane region" description="Helical" evidence="7">
    <location>
        <begin position="95"/>
        <end position="117"/>
    </location>
</feature>
<feature type="transmembrane region" description="Helical" evidence="7">
    <location>
        <begin position="352"/>
        <end position="372"/>
    </location>
</feature>
<feature type="transmembrane region" description="Helical" evidence="7">
    <location>
        <begin position="257"/>
        <end position="276"/>
    </location>
</feature>
<dbReference type="Pfam" id="PF01554">
    <property type="entry name" value="MatE"/>
    <property type="match status" value="2"/>
</dbReference>
<keyword evidence="5 7" id="KW-0472">Membrane</keyword>
<keyword evidence="3 7" id="KW-0812">Transmembrane</keyword>
<dbReference type="PANTHER" id="PTHR43823:SF3">
    <property type="entry name" value="MULTIDRUG EXPORT PROTEIN MEPA"/>
    <property type="match status" value="1"/>
</dbReference>
<evidence type="ECO:0008006" key="10">
    <source>
        <dbReference type="Google" id="ProtNLM"/>
    </source>
</evidence>
<keyword evidence="9" id="KW-1185">Reference proteome</keyword>
<reference evidence="8" key="1">
    <citation type="journal article" date="2021" name="Front. Microbiol.">
        <title>Comprehensive Comparative Genomics and Phenotyping of Methylobacterium Species.</title>
        <authorList>
            <person name="Alessa O."/>
            <person name="Ogura Y."/>
            <person name="Fujitani Y."/>
            <person name="Takami H."/>
            <person name="Hayashi T."/>
            <person name="Sahin N."/>
            <person name="Tani A."/>
        </authorList>
    </citation>
    <scope>NUCLEOTIDE SEQUENCE</scope>
    <source>
        <strain evidence="8">DSM 17168</strain>
    </source>
</reference>
<dbReference type="PANTHER" id="PTHR43823">
    <property type="entry name" value="SPORULATION PROTEIN YKVU"/>
    <property type="match status" value="1"/>
</dbReference>